<reference evidence="1" key="1">
    <citation type="submission" date="2018-11" db="EMBL/GenBank/DDBJ databases">
        <authorList>
            <person name="Grassa J C."/>
        </authorList>
    </citation>
    <scope>NUCLEOTIDE SEQUENCE [LARGE SCALE GENOMIC DNA]</scope>
</reference>
<name>A0A803QHF8_CANSA</name>
<protein>
    <submittedName>
        <fullName evidence="1">Uncharacterized protein</fullName>
    </submittedName>
</protein>
<dbReference type="Proteomes" id="UP000596661">
    <property type="component" value="Chromosome 9"/>
</dbReference>
<dbReference type="AlphaFoldDB" id="A0A803QHF8"/>
<reference evidence="1" key="2">
    <citation type="submission" date="2021-03" db="UniProtKB">
        <authorList>
            <consortium name="EnsemblPlants"/>
        </authorList>
    </citation>
    <scope>IDENTIFICATION</scope>
</reference>
<evidence type="ECO:0000313" key="2">
    <source>
        <dbReference type="Proteomes" id="UP000596661"/>
    </source>
</evidence>
<organism evidence="1 2">
    <name type="scientific">Cannabis sativa</name>
    <name type="common">Hemp</name>
    <name type="synonym">Marijuana</name>
    <dbReference type="NCBI Taxonomy" id="3483"/>
    <lineage>
        <taxon>Eukaryota</taxon>
        <taxon>Viridiplantae</taxon>
        <taxon>Streptophyta</taxon>
        <taxon>Embryophyta</taxon>
        <taxon>Tracheophyta</taxon>
        <taxon>Spermatophyta</taxon>
        <taxon>Magnoliopsida</taxon>
        <taxon>eudicotyledons</taxon>
        <taxon>Gunneridae</taxon>
        <taxon>Pentapetalae</taxon>
        <taxon>rosids</taxon>
        <taxon>fabids</taxon>
        <taxon>Rosales</taxon>
        <taxon>Cannabaceae</taxon>
        <taxon>Cannabis</taxon>
    </lineage>
</organism>
<dbReference type="EMBL" id="UZAU01000738">
    <property type="status" value="NOT_ANNOTATED_CDS"/>
    <property type="molecule type" value="Genomic_DNA"/>
</dbReference>
<keyword evidence="2" id="KW-1185">Reference proteome</keyword>
<accession>A0A803QHF8</accession>
<evidence type="ECO:0000313" key="1">
    <source>
        <dbReference type="EnsemblPlants" id="cds.evm.model.09.810"/>
    </source>
</evidence>
<proteinExistence type="predicted"/>
<dbReference type="Gramene" id="evm.model.09.810">
    <property type="protein sequence ID" value="cds.evm.model.09.810"/>
    <property type="gene ID" value="evm.TU.09.810"/>
</dbReference>
<dbReference type="EnsemblPlants" id="evm.model.09.810">
    <property type="protein sequence ID" value="cds.evm.model.09.810"/>
    <property type="gene ID" value="evm.TU.09.810"/>
</dbReference>
<sequence length="117" mass="12800">MTFQLEPNLPLNPLFIILNSTTSNLLSIFNLKKSTSSAPFRLCIPILILDTPKLLAFKSSLLDSTPPAKSTVNGVSLAPEYTSVFPSSVRIYGSSLNPKVEDLPLWVWSSALCVTFI</sequence>